<keyword evidence="3" id="KW-0540">Nuclease</keyword>
<proteinExistence type="inferred from homology"/>
<dbReference type="PANTHER" id="PTHR12801">
    <property type="entry name" value="RNA EXONUCLEASE REXO1 / RECO3 FAMILY MEMBER-RELATED"/>
    <property type="match status" value="1"/>
</dbReference>
<evidence type="ECO:0000256" key="2">
    <source>
        <dbReference type="ARBA" id="ARBA00006357"/>
    </source>
</evidence>
<evidence type="ECO:0000256" key="4">
    <source>
        <dbReference type="ARBA" id="ARBA00022801"/>
    </source>
</evidence>
<evidence type="ECO:0000256" key="7">
    <source>
        <dbReference type="ARBA" id="ARBA00053817"/>
    </source>
</evidence>
<evidence type="ECO:0000256" key="6">
    <source>
        <dbReference type="ARBA" id="ARBA00023242"/>
    </source>
</evidence>
<dbReference type="FunFam" id="3.30.420.10:FF:000080">
    <property type="entry name" value="Small RNA degrading nuclease 3"/>
    <property type="match status" value="1"/>
</dbReference>
<dbReference type="GO" id="GO:0003676">
    <property type="term" value="F:nucleic acid binding"/>
    <property type="evidence" value="ECO:0007669"/>
    <property type="project" value="InterPro"/>
</dbReference>
<dbReference type="OrthoDB" id="16516at2759"/>
<dbReference type="SUPFAM" id="SSF53098">
    <property type="entry name" value="Ribonuclease H-like"/>
    <property type="match status" value="1"/>
</dbReference>
<dbReference type="AlphaFoldDB" id="A0A9D5H6U9"/>
<keyword evidence="4" id="KW-0378">Hydrolase</keyword>
<dbReference type="Proteomes" id="UP001085076">
    <property type="component" value="Miscellaneous, Linkage group lg08"/>
</dbReference>
<evidence type="ECO:0000256" key="3">
    <source>
        <dbReference type="ARBA" id="ARBA00022722"/>
    </source>
</evidence>
<keyword evidence="8" id="KW-0175">Coiled coil</keyword>
<dbReference type="GO" id="GO:0005634">
    <property type="term" value="C:nucleus"/>
    <property type="evidence" value="ECO:0007669"/>
    <property type="project" value="UniProtKB-SubCell"/>
</dbReference>
<dbReference type="InterPro" id="IPR013520">
    <property type="entry name" value="Ribonucl_H"/>
</dbReference>
<evidence type="ECO:0000256" key="5">
    <source>
        <dbReference type="ARBA" id="ARBA00022839"/>
    </source>
</evidence>
<accession>A0A9D5H6U9</accession>
<comment type="similarity">
    <text evidence="2">Belongs to the REXO1/REXO3 family.</text>
</comment>
<dbReference type="GO" id="GO:0004527">
    <property type="term" value="F:exonuclease activity"/>
    <property type="evidence" value="ECO:0007669"/>
    <property type="project" value="UniProtKB-KW"/>
</dbReference>
<name>A0A9D5H6U9_9LILI</name>
<dbReference type="InterPro" id="IPR047021">
    <property type="entry name" value="REXO1/3/4-like"/>
</dbReference>
<comment type="subcellular location">
    <subcellularLocation>
        <location evidence="1">Nucleus</location>
    </subcellularLocation>
</comment>
<keyword evidence="11" id="KW-1185">Reference proteome</keyword>
<dbReference type="InterPro" id="IPR012337">
    <property type="entry name" value="RNaseH-like_sf"/>
</dbReference>
<comment type="caution">
    <text evidence="10">The sequence shown here is derived from an EMBL/GenBank/DDBJ whole genome shotgun (WGS) entry which is preliminary data.</text>
</comment>
<feature type="domain" description="Exonuclease" evidence="9">
    <location>
        <begin position="143"/>
        <end position="304"/>
    </location>
</feature>
<keyword evidence="6" id="KW-0539">Nucleus</keyword>
<reference evidence="10" key="1">
    <citation type="submission" date="2021-03" db="EMBL/GenBank/DDBJ databases">
        <authorList>
            <person name="Li Z."/>
            <person name="Yang C."/>
        </authorList>
    </citation>
    <scope>NUCLEOTIDE SEQUENCE</scope>
    <source>
        <strain evidence="10">Dzin_1.0</strain>
        <tissue evidence="10">Leaf</tissue>
    </source>
</reference>
<comment type="function">
    <text evidence="7">3'-5' exonuclease degrading single-stranded small RNAs.</text>
</comment>
<feature type="coiled-coil region" evidence="8">
    <location>
        <begin position="449"/>
        <end position="476"/>
    </location>
</feature>
<evidence type="ECO:0000313" key="11">
    <source>
        <dbReference type="Proteomes" id="UP001085076"/>
    </source>
</evidence>
<dbReference type="PANTHER" id="PTHR12801:SF115">
    <property type="entry name" value="FI18136P1-RELATED"/>
    <property type="match status" value="1"/>
</dbReference>
<keyword evidence="5" id="KW-0269">Exonuclease</keyword>
<evidence type="ECO:0000259" key="9">
    <source>
        <dbReference type="SMART" id="SM00479"/>
    </source>
</evidence>
<sequence length="489" mass="55683">MDKIIADADKQVLVEVVRLVQKRGLKGAKGGWKEFLDSYDKKLGSGLSDPAKRSLDTLVAFLHTFTQEEVLEIFDKMIKRHMDHIAISRYFKDNPDGESPQQRLVRLTIEHPQYMQNYSFPSQNEEWVMVPLGEISKAMKSTNMIAVDCEMVLCEDDTEAVVKVCVVDHNLEVKLDKFVKPNKAIVDYRKEITGVSAEDLEGDACSLADIQKSLKKLLKHGTILVGHSLYNDLRALKIDYPRVIDTGCIFKFMNLPIGFSPSLISLCKSVLGFDLRKDGEPHNCLHDAQAAMKLVLAKLKYGFDDPIILAVKTMPESQAKLLLHRVPVDVPYQELLNLFPGEHNIDIQADLRVKGQSYSTHVVFKDLETANKAFEEIQGPEIKDTFGRRQKLVILKTSTGRTSTVCIRKMMSDDVINWNLSKKRPAQDSTDEPSQQKMCLQPCDHVQEIDRLKQELQKREDEIFSLQKTVAALMEEHKFETESLLPLRW</sequence>
<dbReference type="InterPro" id="IPR034922">
    <property type="entry name" value="REX1-like_exo"/>
</dbReference>
<evidence type="ECO:0000313" key="10">
    <source>
        <dbReference type="EMBL" id="KAJ0965370.1"/>
    </source>
</evidence>
<dbReference type="SMART" id="SM00479">
    <property type="entry name" value="EXOIII"/>
    <property type="match status" value="1"/>
</dbReference>
<dbReference type="Pfam" id="PF00929">
    <property type="entry name" value="RNase_T"/>
    <property type="match status" value="1"/>
</dbReference>
<dbReference type="Gene3D" id="3.30.420.10">
    <property type="entry name" value="Ribonuclease H-like superfamily/Ribonuclease H"/>
    <property type="match status" value="1"/>
</dbReference>
<reference evidence="10" key="2">
    <citation type="journal article" date="2022" name="Hortic Res">
        <title>The genome of Dioscorea zingiberensis sheds light on the biosynthesis, origin and evolution of the medicinally important diosgenin saponins.</title>
        <authorList>
            <person name="Li Y."/>
            <person name="Tan C."/>
            <person name="Li Z."/>
            <person name="Guo J."/>
            <person name="Li S."/>
            <person name="Chen X."/>
            <person name="Wang C."/>
            <person name="Dai X."/>
            <person name="Yang H."/>
            <person name="Song W."/>
            <person name="Hou L."/>
            <person name="Xu J."/>
            <person name="Tong Z."/>
            <person name="Xu A."/>
            <person name="Yuan X."/>
            <person name="Wang W."/>
            <person name="Yang Q."/>
            <person name="Chen L."/>
            <person name="Sun Z."/>
            <person name="Wang K."/>
            <person name="Pan B."/>
            <person name="Chen J."/>
            <person name="Bao Y."/>
            <person name="Liu F."/>
            <person name="Qi X."/>
            <person name="Gang D.R."/>
            <person name="Wen J."/>
            <person name="Li J."/>
        </authorList>
    </citation>
    <scope>NUCLEOTIDE SEQUENCE</scope>
    <source>
        <strain evidence="10">Dzin_1.0</strain>
    </source>
</reference>
<dbReference type="EMBL" id="JAGGNH010000008">
    <property type="protein sequence ID" value="KAJ0965370.1"/>
    <property type="molecule type" value="Genomic_DNA"/>
</dbReference>
<organism evidence="10 11">
    <name type="scientific">Dioscorea zingiberensis</name>
    <dbReference type="NCBI Taxonomy" id="325984"/>
    <lineage>
        <taxon>Eukaryota</taxon>
        <taxon>Viridiplantae</taxon>
        <taxon>Streptophyta</taxon>
        <taxon>Embryophyta</taxon>
        <taxon>Tracheophyta</taxon>
        <taxon>Spermatophyta</taxon>
        <taxon>Magnoliopsida</taxon>
        <taxon>Liliopsida</taxon>
        <taxon>Dioscoreales</taxon>
        <taxon>Dioscoreaceae</taxon>
        <taxon>Dioscorea</taxon>
    </lineage>
</organism>
<evidence type="ECO:0000256" key="1">
    <source>
        <dbReference type="ARBA" id="ARBA00004123"/>
    </source>
</evidence>
<dbReference type="InterPro" id="IPR036397">
    <property type="entry name" value="RNaseH_sf"/>
</dbReference>
<protein>
    <recommendedName>
        <fullName evidence="9">Exonuclease domain-containing protein</fullName>
    </recommendedName>
</protein>
<dbReference type="CDD" id="cd06145">
    <property type="entry name" value="REX1_like"/>
    <property type="match status" value="1"/>
</dbReference>
<evidence type="ECO:0000256" key="8">
    <source>
        <dbReference type="SAM" id="Coils"/>
    </source>
</evidence>
<gene>
    <name evidence="10" type="ORF">J5N97_026508</name>
</gene>